<dbReference type="PANTHER" id="PTHR46634">
    <property type="entry name" value="M REDUCTASE II SUBUNIT GAMMA, PUTATIVE (DUF3741)-RELATED"/>
    <property type="match status" value="1"/>
</dbReference>
<feature type="compositionally biased region" description="Basic and acidic residues" evidence="1">
    <location>
        <begin position="8"/>
        <end position="18"/>
    </location>
</feature>
<reference evidence="3" key="1">
    <citation type="submission" date="2020-07" db="EMBL/GenBank/DDBJ databases">
        <authorList>
            <person name="Lin J."/>
        </authorList>
    </citation>
    <scope>NUCLEOTIDE SEQUENCE</scope>
</reference>
<dbReference type="AlphaFoldDB" id="A0A6V7QMR5"/>
<dbReference type="Pfam" id="PF14309">
    <property type="entry name" value="DUF4378"/>
    <property type="match status" value="1"/>
</dbReference>
<feature type="domain" description="DUF4378" evidence="2">
    <location>
        <begin position="176"/>
        <end position="291"/>
    </location>
</feature>
<protein>
    <recommendedName>
        <fullName evidence="2">DUF4378 domain-containing protein</fullName>
    </recommendedName>
</protein>
<evidence type="ECO:0000256" key="1">
    <source>
        <dbReference type="SAM" id="MobiDB-lite"/>
    </source>
</evidence>
<proteinExistence type="predicted"/>
<sequence length="302" mass="33384">MEASSNDDLLKPDDKSFPDESPVVNSEEEFEKAVLAPASSVSKQGTVSSKATLSLVKPTPSDYPFEIQEKSKSSNSPRIHLDQPSPTSVLDALIEDANENETPSHVHANTGNQQAISRSPAIESVARSLSWEDADVHMETPSFIDPPDFLRTISRGNEDEQERFTFVQNLLSSVLNIRERRSNQRLLFDCVNAVLLEIGHSTLLGVYPWGKAHTVSQKSTLLAAEVWDRVKNWFSNEAKFVHGESESAGVVGERVTRKEIEGNGWAELMRFEVNEISREIGGEVLEQLVGEALMEFAAGCCL</sequence>
<dbReference type="EMBL" id="LR862137">
    <property type="protein sequence ID" value="CAD1844046.1"/>
    <property type="molecule type" value="Genomic_DNA"/>
</dbReference>
<feature type="compositionally biased region" description="Polar residues" evidence="1">
    <location>
        <begin position="39"/>
        <end position="52"/>
    </location>
</feature>
<evidence type="ECO:0000259" key="2">
    <source>
        <dbReference type="Pfam" id="PF14309"/>
    </source>
</evidence>
<organism evidence="3">
    <name type="scientific">Ananas comosus var. bracteatus</name>
    <name type="common">red pineapple</name>
    <dbReference type="NCBI Taxonomy" id="296719"/>
    <lineage>
        <taxon>Eukaryota</taxon>
        <taxon>Viridiplantae</taxon>
        <taxon>Streptophyta</taxon>
        <taxon>Embryophyta</taxon>
        <taxon>Tracheophyta</taxon>
        <taxon>Spermatophyta</taxon>
        <taxon>Magnoliopsida</taxon>
        <taxon>Liliopsida</taxon>
        <taxon>Poales</taxon>
        <taxon>Bromeliaceae</taxon>
        <taxon>Bromelioideae</taxon>
        <taxon>Ananas</taxon>
    </lineage>
</organism>
<accession>A0A6V7QMR5</accession>
<dbReference type="PANTHER" id="PTHR46634:SF13">
    <property type="entry name" value="EXPRESSED PROTEIN"/>
    <property type="match status" value="1"/>
</dbReference>
<feature type="region of interest" description="Disordered" evidence="1">
    <location>
        <begin position="1"/>
        <end position="85"/>
    </location>
</feature>
<name>A0A6V7QMR5_ANACO</name>
<evidence type="ECO:0000313" key="3">
    <source>
        <dbReference type="EMBL" id="CAD1844046.1"/>
    </source>
</evidence>
<gene>
    <name evidence="3" type="ORF">CB5_LOCUS27257</name>
</gene>
<dbReference type="InterPro" id="IPR025486">
    <property type="entry name" value="DUF4378"/>
</dbReference>